<evidence type="ECO:0000259" key="4">
    <source>
        <dbReference type="SMART" id="SM00701"/>
    </source>
</evidence>
<dbReference type="InterPro" id="IPR015510">
    <property type="entry name" value="PGRP"/>
</dbReference>
<sequence length="368" mass="40823">RIQWIMYMKDLDRCTLECSFAGNSSWDETQAKHRSEGPQDLFGNISQLIDKGRLGFDGVSTVVSRKEWGADTVGCCAPLALPVDYLIMHHVPGLECHNQTGCSQRLRELRAHHVRNGWCDVAYNFLVGDDGRVYEGVGWTMQGVHTQGYNNVSLGLAFFGTKEGNCHPSCPSPWTWRVLCLPSHNGNSCLWNPHIHAFAPSSSACPLIVLRSSWEARGTHCPKMSLRAKYVIISHTTGRTCNRSDECRVLVQDIQSFFMDKLDSCDVGYNFLVGQDGVIYEGVGWSVQGSHTPGYNDIALGLAFMGTFSDTPPNAAALEAAQNLIQCSVVRGYLDPNYLLVGHSDVANDPSPGWALYNIIKTWPHFRH</sequence>
<dbReference type="Ensembl" id="ENSSSCT00025079768.1">
    <property type="protein sequence ID" value="ENSSSCP00025034637.1"/>
    <property type="gene ID" value="ENSSSCG00025058073.1"/>
</dbReference>
<feature type="domain" description="N-acetylmuramoyl-L-alanine amidase" evidence="3">
    <location>
        <begin position="71"/>
        <end position="207"/>
    </location>
</feature>
<dbReference type="CDD" id="cd06583">
    <property type="entry name" value="PGRP"/>
    <property type="match status" value="2"/>
</dbReference>
<dbReference type="Pfam" id="PF01510">
    <property type="entry name" value="Amidase_2"/>
    <property type="match status" value="2"/>
</dbReference>
<dbReference type="SUPFAM" id="SSF55846">
    <property type="entry name" value="N-acetylmuramoyl-L-alanine amidase-like"/>
    <property type="match status" value="2"/>
</dbReference>
<dbReference type="SMART" id="SM00701">
    <property type="entry name" value="PGRP"/>
    <property type="match status" value="2"/>
</dbReference>
<dbReference type="AlphaFoldDB" id="A0A8D0T186"/>
<dbReference type="PANTHER" id="PTHR11022:SF12">
    <property type="entry name" value="PEPTIDOGLYCAN RECOGNITION PROTEIN 3"/>
    <property type="match status" value="1"/>
</dbReference>
<protein>
    <submittedName>
        <fullName evidence="5">Peptidoglycan recognition protein 4</fullName>
    </submittedName>
</protein>
<dbReference type="Proteomes" id="UP000694727">
    <property type="component" value="Unplaced"/>
</dbReference>
<feature type="domain" description="N-acetylmuramoyl-L-alanine amidase" evidence="3">
    <location>
        <begin position="216"/>
        <end position="353"/>
    </location>
</feature>
<keyword evidence="2" id="KW-0391">Immunity</keyword>
<dbReference type="InterPro" id="IPR036505">
    <property type="entry name" value="Amidase/PGRP_sf"/>
</dbReference>
<dbReference type="InterPro" id="IPR006619">
    <property type="entry name" value="PGRP_domain_met/bac"/>
</dbReference>
<dbReference type="GO" id="GO:0009253">
    <property type="term" value="P:peptidoglycan catabolic process"/>
    <property type="evidence" value="ECO:0007669"/>
    <property type="project" value="InterPro"/>
</dbReference>
<accession>A0A8D0T186</accession>
<feature type="domain" description="Peptidoglycan recognition protein family" evidence="4">
    <location>
        <begin position="60"/>
        <end position="188"/>
    </location>
</feature>
<evidence type="ECO:0000256" key="2">
    <source>
        <dbReference type="ARBA" id="ARBA00022859"/>
    </source>
</evidence>
<dbReference type="Gene3D" id="3.40.80.10">
    <property type="entry name" value="Peptidoglycan recognition protein-like"/>
    <property type="match status" value="2"/>
</dbReference>
<dbReference type="GO" id="GO:0002376">
    <property type="term" value="P:immune system process"/>
    <property type="evidence" value="ECO:0007669"/>
    <property type="project" value="UniProtKB-KW"/>
</dbReference>
<gene>
    <name evidence="5" type="primary">PGLYRP4</name>
</gene>
<evidence type="ECO:0000313" key="5">
    <source>
        <dbReference type="Ensembl" id="ENSSSCP00025034637.1"/>
    </source>
</evidence>
<proteinExistence type="inferred from homology"/>
<dbReference type="FunFam" id="3.40.80.10:FF:000001">
    <property type="entry name" value="Peptidoglycan recognition protein 1"/>
    <property type="match status" value="1"/>
</dbReference>
<organism evidence="5 6">
    <name type="scientific">Sus scrofa</name>
    <name type="common">Pig</name>
    <dbReference type="NCBI Taxonomy" id="9823"/>
    <lineage>
        <taxon>Eukaryota</taxon>
        <taxon>Metazoa</taxon>
        <taxon>Chordata</taxon>
        <taxon>Craniata</taxon>
        <taxon>Vertebrata</taxon>
        <taxon>Euteleostomi</taxon>
        <taxon>Mammalia</taxon>
        <taxon>Eutheria</taxon>
        <taxon>Laurasiatheria</taxon>
        <taxon>Artiodactyla</taxon>
        <taxon>Suina</taxon>
        <taxon>Suidae</taxon>
        <taxon>Sus</taxon>
    </lineage>
</organism>
<dbReference type="PANTHER" id="PTHR11022">
    <property type="entry name" value="PEPTIDOGLYCAN RECOGNITION PROTEIN"/>
    <property type="match status" value="1"/>
</dbReference>
<dbReference type="InterPro" id="IPR002502">
    <property type="entry name" value="Amidase_domain"/>
</dbReference>
<evidence type="ECO:0000256" key="1">
    <source>
        <dbReference type="ARBA" id="ARBA00007553"/>
    </source>
</evidence>
<evidence type="ECO:0000313" key="6">
    <source>
        <dbReference type="Proteomes" id="UP000694727"/>
    </source>
</evidence>
<dbReference type="GO" id="GO:0008745">
    <property type="term" value="F:N-acetylmuramoyl-L-alanine amidase activity"/>
    <property type="evidence" value="ECO:0007669"/>
    <property type="project" value="InterPro"/>
</dbReference>
<dbReference type="GO" id="GO:0008270">
    <property type="term" value="F:zinc ion binding"/>
    <property type="evidence" value="ECO:0007669"/>
    <property type="project" value="InterPro"/>
</dbReference>
<feature type="domain" description="Peptidoglycan recognition protein family" evidence="4">
    <location>
        <begin position="206"/>
        <end position="347"/>
    </location>
</feature>
<evidence type="ECO:0000259" key="3">
    <source>
        <dbReference type="SMART" id="SM00644"/>
    </source>
</evidence>
<reference evidence="5" key="1">
    <citation type="submission" date="2025-08" db="UniProtKB">
        <authorList>
            <consortium name="Ensembl"/>
        </authorList>
    </citation>
    <scope>IDENTIFICATION</scope>
</reference>
<dbReference type="SMART" id="SM00644">
    <property type="entry name" value="Ami_2"/>
    <property type="match status" value="2"/>
</dbReference>
<comment type="similarity">
    <text evidence="1">Belongs to the N-acetylmuramoyl-L-alanine amidase 2 family.</text>
</comment>
<name>A0A8D0T186_PIG</name>